<dbReference type="PANTHER" id="PTHR30055:SF234">
    <property type="entry name" value="HTH-TYPE TRANSCRIPTIONAL REGULATOR BETI"/>
    <property type="match status" value="1"/>
</dbReference>
<dbReference type="InterPro" id="IPR050109">
    <property type="entry name" value="HTH-type_TetR-like_transc_reg"/>
</dbReference>
<sequence length="204" mass="21554">MAITHTADTRPKRRRRPPEEARRLVLEAARALLLEKGPQALTLQGVAAAVGMTHGNVTHHFGTSAALHAALVADMAEAMAREAETSVQRLRAGQIGPEAVVAQIFEALSRGGYGRLVAWLAASGEVATLEPFFIAVEHAVTLLRAAEPPGTDPHVRGTGPITFMLLSGALGATLLGPELVRATGLTEEAVARLFVTQMQSMRAT</sequence>
<dbReference type="eggNOG" id="COG1309">
    <property type="taxonomic scope" value="Bacteria"/>
</dbReference>
<keyword evidence="1" id="KW-0805">Transcription regulation</keyword>
<dbReference type="OrthoDB" id="5293556at2"/>
<feature type="DNA-binding region" description="H-T-H motif" evidence="4">
    <location>
        <begin position="42"/>
        <end position="61"/>
    </location>
</feature>
<evidence type="ECO:0000256" key="3">
    <source>
        <dbReference type="ARBA" id="ARBA00023163"/>
    </source>
</evidence>
<evidence type="ECO:0000259" key="5">
    <source>
        <dbReference type="PROSITE" id="PS50977"/>
    </source>
</evidence>
<dbReference type="SUPFAM" id="SSF46689">
    <property type="entry name" value="Homeodomain-like"/>
    <property type="match status" value="1"/>
</dbReference>
<dbReference type="RefSeq" id="WP_015927884.1">
    <property type="nucleotide sequence ID" value="NC_011894.1"/>
</dbReference>
<evidence type="ECO:0000313" key="7">
    <source>
        <dbReference type="Proteomes" id="UP000008207"/>
    </source>
</evidence>
<evidence type="ECO:0000256" key="1">
    <source>
        <dbReference type="ARBA" id="ARBA00023015"/>
    </source>
</evidence>
<keyword evidence="7" id="KW-1185">Reference proteome</keyword>
<keyword evidence="2 4" id="KW-0238">DNA-binding</keyword>
<dbReference type="STRING" id="460265.Mnod_1181"/>
<gene>
    <name evidence="6" type="ordered locus">Mnod_1181</name>
</gene>
<keyword evidence="3" id="KW-0804">Transcription</keyword>
<dbReference type="Proteomes" id="UP000008207">
    <property type="component" value="Chromosome"/>
</dbReference>
<dbReference type="InterPro" id="IPR001647">
    <property type="entry name" value="HTH_TetR"/>
</dbReference>
<dbReference type="EMBL" id="CP001349">
    <property type="protein sequence ID" value="ACL56187.1"/>
    <property type="molecule type" value="Genomic_DNA"/>
</dbReference>
<feature type="domain" description="HTH tetR-type" evidence="5">
    <location>
        <begin position="19"/>
        <end position="79"/>
    </location>
</feature>
<organism evidence="6 7">
    <name type="scientific">Methylobacterium nodulans (strain LMG 21967 / CNCM I-2342 / ORS 2060)</name>
    <dbReference type="NCBI Taxonomy" id="460265"/>
    <lineage>
        <taxon>Bacteria</taxon>
        <taxon>Pseudomonadati</taxon>
        <taxon>Pseudomonadota</taxon>
        <taxon>Alphaproteobacteria</taxon>
        <taxon>Hyphomicrobiales</taxon>
        <taxon>Methylobacteriaceae</taxon>
        <taxon>Methylobacterium</taxon>
    </lineage>
</organism>
<evidence type="ECO:0000256" key="4">
    <source>
        <dbReference type="PROSITE-ProRule" id="PRU00335"/>
    </source>
</evidence>
<proteinExistence type="predicted"/>
<dbReference type="GO" id="GO:0003700">
    <property type="term" value="F:DNA-binding transcription factor activity"/>
    <property type="evidence" value="ECO:0007669"/>
    <property type="project" value="TreeGrafter"/>
</dbReference>
<dbReference type="PROSITE" id="PS50977">
    <property type="entry name" value="HTH_TETR_2"/>
    <property type="match status" value="1"/>
</dbReference>
<dbReference type="KEGG" id="mno:Mnod_1181"/>
<dbReference type="InterPro" id="IPR009057">
    <property type="entry name" value="Homeodomain-like_sf"/>
</dbReference>
<dbReference type="AlphaFoldDB" id="B8IJH2"/>
<dbReference type="GO" id="GO:0000976">
    <property type="term" value="F:transcription cis-regulatory region binding"/>
    <property type="evidence" value="ECO:0007669"/>
    <property type="project" value="TreeGrafter"/>
</dbReference>
<protein>
    <submittedName>
        <fullName evidence="6">Transcriptional regulator, TetR family</fullName>
    </submittedName>
</protein>
<evidence type="ECO:0000313" key="6">
    <source>
        <dbReference type="EMBL" id="ACL56187.1"/>
    </source>
</evidence>
<dbReference type="Gene3D" id="1.10.357.10">
    <property type="entry name" value="Tetracycline Repressor, domain 2"/>
    <property type="match status" value="1"/>
</dbReference>
<dbReference type="HOGENOM" id="CLU_116164_0_0_5"/>
<dbReference type="Pfam" id="PF00440">
    <property type="entry name" value="TetR_N"/>
    <property type="match status" value="1"/>
</dbReference>
<dbReference type="PANTHER" id="PTHR30055">
    <property type="entry name" value="HTH-TYPE TRANSCRIPTIONAL REGULATOR RUTR"/>
    <property type="match status" value="1"/>
</dbReference>
<dbReference type="PRINTS" id="PR00455">
    <property type="entry name" value="HTHTETR"/>
</dbReference>
<accession>B8IJH2</accession>
<name>B8IJH2_METNO</name>
<reference evidence="6 7" key="1">
    <citation type="submission" date="2009-01" db="EMBL/GenBank/DDBJ databases">
        <title>Complete sequence of chromosome of Methylobacterium nodulans ORS 2060.</title>
        <authorList>
            <consortium name="US DOE Joint Genome Institute"/>
            <person name="Lucas S."/>
            <person name="Copeland A."/>
            <person name="Lapidus A."/>
            <person name="Glavina del Rio T."/>
            <person name="Dalin E."/>
            <person name="Tice H."/>
            <person name="Bruce D."/>
            <person name="Goodwin L."/>
            <person name="Pitluck S."/>
            <person name="Sims D."/>
            <person name="Brettin T."/>
            <person name="Detter J.C."/>
            <person name="Han C."/>
            <person name="Larimer F."/>
            <person name="Land M."/>
            <person name="Hauser L."/>
            <person name="Kyrpides N."/>
            <person name="Ivanova N."/>
            <person name="Marx C.J."/>
            <person name="Richardson P."/>
        </authorList>
    </citation>
    <scope>NUCLEOTIDE SEQUENCE [LARGE SCALE GENOMIC DNA]</scope>
    <source>
        <strain evidence="7">LMG 21967 / CNCM I-2342 / ORS 2060</strain>
    </source>
</reference>
<evidence type="ECO:0000256" key="2">
    <source>
        <dbReference type="ARBA" id="ARBA00023125"/>
    </source>
</evidence>